<organism evidence="5 6">
    <name type="scientific">Akkermansia biwaensis</name>
    <dbReference type="NCBI Taxonomy" id="2946555"/>
    <lineage>
        <taxon>Bacteria</taxon>
        <taxon>Pseudomonadati</taxon>
        <taxon>Verrucomicrobiota</taxon>
        <taxon>Verrucomicrobiia</taxon>
        <taxon>Verrucomicrobiales</taxon>
        <taxon>Akkermansiaceae</taxon>
        <taxon>Akkermansia</taxon>
    </lineage>
</organism>
<feature type="region of interest" description="Disordered" evidence="2">
    <location>
        <begin position="214"/>
        <end position="257"/>
    </location>
</feature>
<feature type="chain" id="PRO_5047120668" description="VWFA domain-containing protein" evidence="3">
    <location>
        <begin position="23"/>
        <end position="631"/>
    </location>
</feature>
<evidence type="ECO:0000259" key="4">
    <source>
        <dbReference type="Pfam" id="PF00092"/>
    </source>
</evidence>
<evidence type="ECO:0000256" key="2">
    <source>
        <dbReference type="SAM" id="MobiDB-lite"/>
    </source>
</evidence>
<sequence>MMNHAVKYSLALLGSGALCASAESKTEQPENVSPPEQEAGTGSPPAPALRSISFIGAGTERSDAEKRKIYAAIVRTEDRKLRREPREIPGIAISKSRPDSPEAGDIVLTISQVPSGPDRQSIPPALLATSKAPGHDGAEKTSYSIITTADSEKAGEFTVTISPKTDDGETHSKETSAVVASEDAPVHDGAGKASYSITTAADPEKVGEITVTISQKNGDEETTGKESHSAVADPEKKVGPAPQPKNDGKAPGQAAAEKDDRAVIQIALLLDTSGSMQGLINQARTYLWKVVNDMTLARQNGKLPAIQIALYEYGSGRLSSKDAWVRQVLPFTDDLDKVSDELFKLKTGGSEEYCGAVMDRALKELKWNTENPDALKLIFIAGNEPFNQGNVPYAPVIARGLERGITVNTIYCGSAGDGDSVLWKDGARKGDGSFLNIDHNAAPPEPETPYDAELATLNVSLNGTYLAYGSQEVRAEKLERQARQDKLTEAASPAAAAGRIAAKANKAAYRNTSWDLVDLYEEQGSRAVEELGNTGILPEELKGKSAKEVEAAVKEKAEERARLQKKIADVGRQRDTWLNKWKAEQSASGGGKANTLDNAIIQAVRRQAGRKKFSFVEENVPYENSPMNKEQ</sequence>
<evidence type="ECO:0000313" key="5">
    <source>
        <dbReference type="EMBL" id="BDL44668.1"/>
    </source>
</evidence>
<feature type="signal peptide" evidence="3">
    <location>
        <begin position="1"/>
        <end position="22"/>
    </location>
</feature>
<accession>A0ABN6QK56</accession>
<dbReference type="Proteomes" id="UP001062263">
    <property type="component" value="Chromosome"/>
</dbReference>
<keyword evidence="1" id="KW-0175">Coiled coil</keyword>
<feature type="compositionally biased region" description="Basic and acidic residues" evidence="2">
    <location>
        <begin position="164"/>
        <end position="174"/>
    </location>
</feature>
<dbReference type="Pfam" id="PF00092">
    <property type="entry name" value="VWA"/>
    <property type="match status" value="1"/>
</dbReference>
<proteinExistence type="predicted"/>
<dbReference type="InterPro" id="IPR002035">
    <property type="entry name" value="VWF_A"/>
</dbReference>
<name>A0ABN6QK56_9BACT</name>
<evidence type="ECO:0000313" key="6">
    <source>
        <dbReference type="Proteomes" id="UP001062263"/>
    </source>
</evidence>
<keyword evidence="3" id="KW-0732">Signal</keyword>
<feature type="region of interest" description="Disordered" evidence="2">
    <location>
        <begin position="161"/>
        <end position="191"/>
    </location>
</feature>
<gene>
    <name evidence="5" type="ORF">Abiwalacus_22420</name>
</gene>
<dbReference type="InterPro" id="IPR036465">
    <property type="entry name" value="vWFA_dom_sf"/>
</dbReference>
<dbReference type="Gene3D" id="3.40.50.410">
    <property type="entry name" value="von Willebrand factor, type A domain"/>
    <property type="match status" value="1"/>
</dbReference>
<dbReference type="EMBL" id="AP025943">
    <property type="protein sequence ID" value="BDL44668.1"/>
    <property type="molecule type" value="Genomic_DNA"/>
</dbReference>
<keyword evidence="6" id="KW-1185">Reference proteome</keyword>
<evidence type="ECO:0000256" key="3">
    <source>
        <dbReference type="SAM" id="SignalP"/>
    </source>
</evidence>
<evidence type="ECO:0000256" key="1">
    <source>
        <dbReference type="SAM" id="Coils"/>
    </source>
</evidence>
<dbReference type="RefSeq" id="WP_215433824.1">
    <property type="nucleotide sequence ID" value="NZ_AP025943.1"/>
</dbReference>
<feature type="coiled-coil region" evidence="1">
    <location>
        <begin position="546"/>
        <end position="573"/>
    </location>
</feature>
<protein>
    <recommendedName>
        <fullName evidence="4">VWFA domain-containing protein</fullName>
    </recommendedName>
</protein>
<reference evidence="5" key="1">
    <citation type="submission" date="2022-06" db="EMBL/GenBank/DDBJ databases">
        <title>Akkermansia biwalacus sp. nov., an anaerobic mucin-degrading bacterium isolated from human intestine.</title>
        <authorList>
            <person name="Kobayashi Y."/>
            <person name="Inoue S."/>
            <person name="Kawahara T."/>
            <person name="Kohda N."/>
        </authorList>
    </citation>
    <scope>NUCLEOTIDE SEQUENCE</scope>
    <source>
        <strain evidence="5">WON2089</strain>
    </source>
</reference>
<feature type="compositionally biased region" description="Basic and acidic residues" evidence="2">
    <location>
        <begin position="217"/>
        <end position="238"/>
    </location>
</feature>
<dbReference type="CDD" id="cd00198">
    <property type="entry name" value="vWFA"/>
    <property type="match status" value="1"/>
</dbReference>
<feature type="region of interest" description="Disordered" evidence="2">
    <location>
        <begin position="21"/>
        <end position="63"/>
    </location>
</feature>
<dbReference type="SUPFAM" id="SSF53300">
    <property type="entry name" value="vWA-like"/>
    <property type="match status" value="1"/>
</dbReference>
<feature type="domain" description="VWFA" evidence="4">
    <location>
        <begin position="266"/>
        <end position="415"/>
    </location>
</feature>